<feature type="region of interest" description="Disordered" evidence="7">
    <location>
        <begin position="1604"/>
        <end position="1643"/>
    </location>
</feature>
<accession>A0A653DIA2</accession>
<evidence type="ECO:0000256" key="4">
    <source>
        <dbReference type="ARBA" id="ARBA00022824"/>
    </source>
</evidence>
<feature type="region of interest" description="Disordered" evidence="7">
    <location>
        <begin position="321"/>
        <end position="835"/>
    </location>
</feature>
<protein>
    <recommendedName>
        <fullName evidence="6">Protein transport protein sec16</fullName>
    </recommendedName>
</protein>
<feature type="region of interest" description="Disordered" evidence="7">
    <location>
        <begin position="1"/>
        <end position="66"/>
    </location>
</feature>
<feature type="compositionally biased region" description="Polar residues" evidence="7">
    <location>
        <begin position="389"/>
        <end position="410"/>
    </location>
</feature>
<keyword evidence="4 6" id="KW-0256">Endoplasmic reticulum</keyword>
<dbReference type="GO" id="GO:0016192">
    <property type="term" value="P:vesicle-mediated transport"/>
    <property type="evidence" value="ECO:0007669"/>
    <property type="project" value="UniProtKB-KW"/>
</dbReference>
<evidence type="ECO:0000313" key="10">
    <source>
        <dbReference type="EMBL" id="VEN59262.1"/>
    </source>
</evidence>
<dbReference type="Proteomes" id="UP000410492">
    <property type="component" value="Unassembled WGS sequence"/>
</dbReference>
<feature type="compositionally biased region" description="Polar residues" evidence="7">
    <location>
        <begin position="268"/>
        <end position="279"/>
    </location>
</feature>
<feature type="compositionally biased region" description="Pro residues" evidence="7">
    <location>
        <begin position="338"/>
        <end position="352"/>
    </location>
</feature>
<keyword evidence="6" id="KW-0333">Golgi apparatus</keyword>
<evidence type="ECO:0000256" key="5">
    <source>
        <dbReference type="ARBA" id="ARBA00022892"/>
    </source>
</evidence>
<comment type="subcellular location">
    <subcellularLocation>
        <location evidence="1">Endoplasmic reticulum</location>
    </subcellularLocation>
    <subcellularLocation>
        <location evidence="6">Golgi apparatus membrane</location>
    </subcellularLocation>
</comment>
<evidence type="ECO:0000313" key="11">
    <source>
        <dbReference type="Proteomes" id="UP000410492"/>
    </source>
</evidence>
<dbReference type="PANTHER" id="PTHR13402">
    <property type="entry name" value="RGPR-RELATED"/>
    <property type="match status" value="1"/>
</dbReference>
<keyword evidence="5 6" id="KW-0931">ER-Golgi transport</keyword>
<feature type="compositionally biased region" description="Polar residues" evidence="7">
    <location>
        <begin position="545"/>
        <end position="554"/>
    </location>
</feature>
<keyword evidence="6" id="KW-0653">Protein transport</keyword>
<dbReference type="OrthoDB" id="8918678at2759"/>
<evidence type="ECO:0000256" key="3">
    <source>
        <dbReference type="ARBA" id="ARBA00022448"/>
    </source>
</evidence>
<feature type="compositionally biased region" description="Basic residues" evidence="7">
    <location>
        <begin position="814"/>
        <end position="824"/>
    </location>
</feature>
<proteinExistence type="inferred from homology"/>
<feature type="compositionally biased region" description="Polar residues" evidence="7">
    <location>
        <begin position="1607"/>
        <end position="1625"/>
    </location>
</feature>
<dbReference type="GO" id="GO:0000139">
    <property type="term" value="C:Golgi membrane"/>
    <property type="evidence" value="ECO:0007669"/>
    <property type="project" value="UniProtKB-SubCell"/>
</dbReference>
<keyword evidence="11" id="KW-1185">Reference proteome</keyword>
<evidence type="ECO:0000256" key="1">
    <source>
        <dbReference type="ARBA" id="ARBA00004240"/>
    </source>
</evidence>
<evidence type="ECO:0000256" key="2">
    <source>
        <dbReference type="ARBA" id="ARBA00005927"/>
    </source>
</evidence>
<feature type="region of interest" description="Disordered" evidence="7">
    <location>
        <begin position="153"/>
        <end position="183"/>
    </location>
</feature>
<feature type="region of interest" description="Disordered" evidence="7">
    <location>
        <begin position="84"/>
        <end position="126"/>
    </location>
</feature>
<evidence type="ECO:0000256" key="7">
    <source>
        <dbReference type="SAM" id="MobiDB-lite"/>
    </source>
</evidence>
<feature type="compositionally biased region" description="Polar residues" evidence="7">
    <location>
        <begin position="1093"/>
        <end position="1120"/>
    </location>
</feature>
<reference evidence="10 11" key="1">
    <citation type="submission" date="2019-01" db="EMBL/GenBank/DDBJ databases">
        <authorList>
            <person name="Sayadi A."/>
        </authorList>
    </citation>
    <scope>NUCLEOTIDE SEQUENCE [LARGE SCALE GENOMIC DNA]</scope>
</reference>
<feature type="domain" description="Sec16 central conserved" evidence="9">
    <location>
        <begin position="993"/>
        <end position="1069"/>
    </location>
</feature>
<dbReference type="InterPro" id="IPR024340">
    <property type="entry name" value="Sec16_CCD"/>
</dbReference>
<evidence type="ECO:0000259" key="8">
    <source>
        <dbReference type="Pfam" id="PF12931"/>
    </source>
</evidence>
<feature type="compositionally biased region" description="Basic and acidic residues" evidence="7">
    <location>
        <begin position="235"/>
        <end position="244"/>
    </location>
</feature>
<feature type="compositionally biased region" description="Polar residues" evidence="7">
    <location>
        <begin position="450"/>
        <end position="475"/>
    </location>
</feature>
<feature type="region of interest" description="Disordered" evidence="7">
    <location>
        <begin position="234"/>
        <end position="281"/>
    </location>
</feature>
<feature type="region of interest" description="Disordered" evidence="7">
    <location>
        <begin position="1088"/>
        <end position="1120"/>
    </location>
</feature>
<dbReference type="GO" id="GO:0015031">
    <property type="term" value="P:protein transport"/>
    <property type="evidence" value="ECO:0007669"/>
    <property type="project" value="UniProtKB-KW"/>
</dbReference>
<feature type="compositionally biased region" description="Polar residues" evidence="7">
    <location>
        <begin position="570"/>
        <end position="581"/>
    </location>
</feature>
<comment type="similarity">
    <text evidence="2 6">Belongs to the SEC16 family.</text>
</comment>
<dbReference type="GO" id="GO:0007030">
    <property type="term" value="P:Golgi organization"/>
    <property type="evidence" value="ECO:0007669"/>
    <property type="project" value="TreeGrafter"/>
</dbReference>
<dbReference type="InterPro" id="IPR024298">
    <property type="entry name" value="Sec16_Sec23-bd"/>
</dbReference>
<feature type="region of interest" description="Disordered" evidence="7">
    <location>
        <begin position="1463"/>
        <end position="1521"/>
    </location>
</feature>
<dbReference type="Pfam" id="PF12931">
    <property type="entry name" value="TPR_Sec16"/>
    <property type="match status" value="1"/>
</dbReference>
<gene>
    <name evidence="10" type="ORF">CALMAC_LOCUS17352</name>
</gene>
<dbReference type="GO" id="GO:0070971">
    <property type="term" value="C:endoplasmic reticulum exit site"/>
    <property type="evidence" value="ECO:0007669"/>
    <property type="project" value="UniProtKB-ARBA"/>
</dbReference>
<feature type="compositionally biased region" description="Basic and acidic residues" evidence="7">
    <location>
        <begin position="1807"/>
        <end position="1821"/>
    </location>
</feature>
<keyword evidence="6" id="KW-0472">Membrane</keyword>
<feature type="compositionally biased region" description="Low complexity" evidence="7">
    <location>
        <begin position="44"/>
        <end position="66"/>
    </location>
</feature>
<dbReference type="Pfam" id="PF12932">
    <property type="entry name" value="Sec16"/>
    <property type="match status" value="1"/>
</dbReference>
<feature type="region of interest" description="Disordered" evidence="7">
    <location>
        <begin position="1416"/>
        <end position="1443"/>
    </location>
</feature>
<feature type="compositionally biased region" description="Basic and acidic residues" evidence="7">
    <location>
        <begin position="594"/>
        <end position="615"/>
    </location>
</feature>
<dbReference type="GO" id="GO:0012507">
    <property type="term" value="C:ER to Golgi transport vesicle membrane"/>
    <property type="evidence" value="ECO:0007669"/>
    <property type="project" value="TreeGrafter"/>
</dbReference>
<dbReference type="CDD" id="cd09233">
    <property type="entry name" value="ACE1-Sec16-like"/>
    <property type="match status" value="1"/>
</dbReference>
<feature type="compositionally biased region" description="Polar residues" evidence="7">
    <location>
        <begin position="23"/>
        <end position="43"/>
    </location>
</feature>
<feature type="region of interest" description="Disordered" evidence="7">
    <location>
        <begin position="1804"/>
        <end position="1850"/>
    </location>
</feature>
<feature type="compositionally biased region" description="Polar residues" evidence="7">
    <location>
        <begin position="616"/>
        <end position="639"/>
    </location>
</feature>
<dbReference type="GO" id="GO:0070973">
    <property type="term" value="P:protein localization to endoplasmic reticulum exit site"/>
    <property type="evidence" value="ECO:0007669"/>
    <property type="project" value="TreeGrafter"/>
</dbReference>
<feature type="domain" description="Sec16 Sec23-binding" evidence="8">
    <location>
        <begin position="1136"/>
        <end position="1371"/>
    </location>
</feature>
<organism evidence="10 11">
    <name type="scientific">Callosobruchus maculatus</name>
    <name type="common">Southern cowpea weevil</name>
    <name type="synonym">Pulse bruchid</name>
    <dbReference type="NCBI Taxonomy" id="64391"/>
    <lineage>
        <taxon>Eukaryota</taxon>
        <taxon>Metazoa</taxon>
        <taxon>Ecdysozoa</taxon>
        <taxon>Arthropoda</taxon>
        <taxon>Hexapoda</taxon>
        <taxon>Insecta</taxon>
        <taxon>Pterygota</taxon>
        <taxon>Neoptera</taxon>
        <taxon>Endopterygota</taxon>
        <taxon>Coleoptera</taxon>
        <taxon>Polyphaga</taxon>
        <taxon>Cucujiformia</taxon>
        <taxon>Chrysomeloidea</taxon>
        <taxon>Chrysomelidae</taxon>
        <taxon>Bruchinae</taxon>
        <taxon>Bruchini</taxon>
        <taxon>Callosobruchus</taxon>
    </lineage>
</organism>
<feature type="compositionally biased region" description="Basic and acidic residues" evidence="7">
    <location>
        <begin position="796"/>
        <end position="813"/>
    </location>
</feature>
<sequence>MSWMKKKHAGTPSPAVTPPVQMYNPNQHDTQWHNQQVHDNWYNQSQQQQQQLQHNTYQQQQVPNQEQQMQHNYYQHYPAYNQQYGQPQQPYQQNQQQHQQQQQSGATGYYQNTSNYNNQQSSYGNMQYNQTYDQNNVFGEVQQQEKTDKDAWGWEWGDEDNSNVQQQKQQQQQQQQNNVKESTPGEAIDDAFANDESWNWGVEDSKPVISQAAGLAPATSAAPNVQDLFPLVGQPRRDSVKPENDCNVPNKIPVVQDSTSKRGKLETPQWSTESQMSQESSDDVVHTSEKEIHMMMSHNAAVGYSLPAQTQPKVEDPIVKSEPSYDQQQFENKEIVPTVPPKANPTPPPPPANTQTPPLNVLPPPGIGGDDMNPYKRNTALSHKAVSKFRTTNVSQADSRQNLGYQQQVNLEAPPDNSEQPDPVPQGHNFVKVKPTQHRPENNEAPLINDRNQYLETGQLSEPLSGDYTSESPARQESDTLPPPGLKRMVLGQTEGGIVGVGQSDDISSGYLRRMVPGESSSPEQRRVGDDDSEAEFEQIGQAGAASSVQQPPRSATIGADTPPAVTIASPPNVNGSTGRSETIGAQDGAAGRSRADKPPRKPTKESDATRRDSIEGQTQDPEVSNLTNSVRNLTVNESLTDDRVSNTSHGDSGGRRLSRQESTDSERENKSLSRGQRDRQSAERSKRDKDRDKDKPPRDRDRDRERTYDRRRYKDRRYEEDTDYYSDKEKERRQAREDRDRDYEKKYASLRREKDKDRRRKEGREYRGRGEYYYGSRYEDDYDNERSSRPSSRSDSMHDSYRDRGHEKDYRDRRHRDKYKRHRDPRESYNPYQGFAYDPYNPYYQQYQYYENLRRTNPQAYAEWYRKYYQQAAGSTASYGGEDRASVHSGRSSANDELAKERYTRQSFYNQSSAQASYYGDIRARATPQYGLDSSSYSRPYDQTDNSLLLDDSTMNAQRLTPAKFSTAHLKASITSGRLLRVLPHYPMDGQSAAIELCHMSLLLADDEGFKELSGFPGPLAKGTTHKKTIIEYCENKIKRASHNQDLVDAESYILMWELLILLVRQNGMVVGTDIAELLLKNRRVTPPRPSSVLSTTSSNAAEGNLNSEASNNPVSESHSIQSLLKEEEVTNKFREYLLYGSGKEALEWAMKHGLWGHALFLASKLDKRSYANVMMRFANGLTLNDPLQTLYQLLSGKMPAAVTCVADEKWGDWRPHLAMILSNSTHRPELNCKAITALGDTLRGRGSLYAAQFCYLMAETGFGAAEDPEARLVLLGADHRKAPYPLYATAEAIHMTEIYEYACGLNDPGFVIPQFQVYKYLLATRLADYGLLEKSLNYLEKISNFITLEPSSMQLTFVENVCELADKLKFHDPIGEEVLEDESQFGGGGLETNRPDHSWLKELRAVQEGFRTGTITHQTYQEPDVTQNTYESGEGNETWQSPVDQHYQSLSLQQQSWQHDSLQSWQQQERIPNQQPQQLQQPLVQQEGKQQQQNDFSQNQFVQQQQQQSYWPSQQQWNDQPQNQYIEENADKQQSYYASNNAQVEPSEVHKESPEVSTSTDLSPFSLPVASAPALRKRLTVHSPISQDGIELQRLNLKPDFFDKTSPTSRVSSISKDSSQEVYSRQSSMEKRSSSRESSDLELETYIGKRRQRNVSYRNEEKSHLICYKDNTKVVTIRNDTKHTRYNTFDIKDKRGKLVKYKSLDIPNTAKTVVRYREPNSKVSISAEDFNSDFRLTKYERKKYKSDIVTDTVDAWAKKGGKNMFSNLRHSLFRSNSSDKDKEVVFKPLVFGGTYPIDCPTFETSTKKSPPDTKLENKGKTAHRIPMNEPPKLREYGPPRTFNIDQPI</sequence>
<dbReference type="PANTHER" id="PTHR13402:SF6">
    <property type="entry name" value="SECRETORY 16, ISOFORM I"/>
    <property type="match status" value="1"/>
</dbReference>
<feature type="region of interest" description="Disordered" evidence="7">
    <location>
        <begin position="1543"/>
        <end position="1568"/>
    </location>
</feature>
<evidence type="ECO:0000259" key="9">
    <source>
        <dbReference type="Pfam" id="PF12932"/>
    </source>
</evidence>
<feature type="region of interest" description="Disordered" evidence="7">
    <location>
        <begin position="878"/>
        <end position="898"/>
    </location>
</feature>
<dbReference type="Gene3D" id="1.25.40.1030">
    <property type="match status" value="1"/>
</dbReference>
<keyword evidence="3 6" id="KW-0813">Transport</keyword>
<feature type="compositionally biased region" description="Low complexity" evidence="7">
    <location>
        <begin position="165"/>
        <end position="176"/>
    </location>
</feature>
<feature type="compositionally biased region" description="Basic and acidic residues" evidence="7">
    <location>
        <begin position="653"/>
        <end position="771"/>
    </location>
</feature>
<name>A0A653DIA2_CALMS</name>
<feature type="compositionally biased region" description="Basic and acidic residues" evidence="7">
    <location>
        <begin position="1630"/>
        <end position="1641"/>
    </location>
</feature>
<dbReference type="EMBL" id="CAACVG010011949">
    <property type="protein sequence ID" value="VEN59262.1"/>
    <property type="molecule type" value="Genomic_DNA"/>
</dbReference>
<evidence type="ECO:0000256" key="6">
    <source>
        <dbReference type="RuleBase" id="RU364101"/>
    </source>
</evidence>